<gene>
    <name evidence="5" type="ORF">ACFQO6_13010</name>
</gene>
<evidence type="ECO:0000256" key="2">
    <source>
        <dbReference type="ARBA" id="ARBA00023125"/>
    </source>
</evidence>
<dbReference type="InterPro" id="IPR001845">
    <property type="entry name" value="HTH_ArsR_DNA-bd_dom"/>
</dbReference>
<sequence>MAVLRYPVRTVGDPATTVRGRALGKLIGHTRVELLHDLVAPRCTATLSERHRLSAATISYHLQILHDCGLVTRVRRGNVVDYQRSRRAEALLLGPEVTLL</sequence>
<evidence type="ECO:0000313" key="6">
    <source>
        <dbReference type="Proteomes" id="UP001596524"/>
    </source>
</evidence>
<dbReference type="PRINTS" id="PR00778">
    <property type="entry name" value="HTHARSR"/>
</dbReference>
<keyword evidence="1" id="KW-0805">Transcription regulation</keyword>
<accession>A0ABW2N4U1</accession>
<dbReference type="EMBL" id="JBHTCH010000014">
    <property type="protein sequence ID" value="MFC7361193.1"/>
    <property type="molecule type" value="Genomic_DNA"/>
</dbReference>
<reference evidence="6" key="1">
    <citation type="journal article" date="2019" name="Int. J. Syst. Evol. Microbiol.">
        <title>The Global Catalogue of Microorganisms (GCM) 10K type strain sequencing project: providing services to taxonomists for standard genome sequencing and annotation.</title>
        <authorList>
            <consortium name="The Broad Institute Genomics Platform"/>
            <consortium name="The Broad Institute Genome Sequencing Center for Infectious Disease"/>
            <person name="Wu L."/>
            <person name="Ma J."/>
        </authorList>
    </citation>
    <scope>NUCLEOTIDE SEQUENCE [LARGE SCALE GENOMIC DNA]</scope>
    <source>
        <strain evidence="6">FCH27</strain>
    </source>
</reference>
<dbReference type="CDD" id="cd00090">
    <property type="entry name" value="HTH_ARSR"/>
    <property type="match status" value="1"/>
</dbReference>
<protein>
    <submittedName>
        <fullName evidence="5">ArsR family transcriptional regulator</fullName>
    </submittedName>
</protein>
<evidence type="ECO:0000259" key="4">
    <source>
        <dbReference type="PROSITE" id="PS50987"/>
    </source>
</evidence>
<dbReference type="InterPro" id="IPR036390">
    <property type="entry name" value="WH_DNA-bd_sf"/>
</dbReference>
<dbReference type="RefSeq" id="WP_255888295.1">
    <property type="nucleotide sequence ID" value="NZ_JAFMZM010000001.1"/>
</dbReference>
<dbReference type="PANTHER" id="PTHR43132">
    <property type="entry name" value="ARSENICAL RESISTANCE OPERON REPRESSOR ARSR-RELATED"/>
    <property type="match status" value="1"/>
</dbReference>
<dbReference type="SMART" id="SM00418">
    <property type="entry name" value="HTH_ARSR"/>
    <property type="match status" value="1"/>
</dbReference>
<dbReference type="Gene3D" id="1.10.10.10">
    <property type="entry name" value="Winged helix-like DNA-binding domain superfamily/Winged helix DNA-binding domain"/>
    <property type="match status" value="1"/>
</dbReference>
<proteinExistence type="predicted"/>
<dbReference type="SUPFAM" id="SSF46785">
    <property type="entry name" value="Winged helix' DNA-binding domain"/>
    <property type="match status" value="1"/>
</dbReference>
<evidence type="ECO:0000256" key="1">
    <source>
        <dbReference type="ARBA" id="ARBA00023015"/>
    </source>
</evidence>
<comment type="caution">
    <text evidence="5">The sequence shown here is derived from an EMBL/GenBank/DDBJ whole genome shotgun (WGS) entry which is preliminary data.</text>
</comment>
<dbReference type="Proteomes" id="UP001596524">
    <property type="component" value="Unassembled WGS sequence"/>
</dbReference>
<dbReference type="Pfam" id="PF01022">
    <property type="entry name" value="HTH_5"/>
    <property type="match status" value="1"/>
</dbReference>
<keyword evidence="2" id="KW-0238">DNA-binding</keyword>
<dbReference type="InterPro" id="IPR011991">
    <property type="entry name" value="ArsR-like_HTH"/>
</dbReference>
<keyword evidence="6" id="KW-1185">Reference proteome</keyword>
<dbReference type="InterPro" id="IPR036388">
    <property type="entry name" value="WH-like_DNA-bd_sf"/>
</dbReference>
<keyword evidence="3" id="KW-0804">Transcription</keyword>
<dbReference type="InterPro" id="IPR051011">
    <property type="entry name" value="Metal_resp_trans_reg"/>
</dbReference>
<dbReference type="PANTHER" id="PTHR43132:SF2">
    <property type="entry name" value="ARSENICAL RESISTANCE OPERON REPRESSOR ARSR-RELATED"/>
    <property type="match status" value="1"/>
</dbReference>
<dbReference type="PROSITE" id="PS50987">
    <property type="entry name" value="HTH_ARSR_2"/>
    <property type="match status" value="1"/>
</dbReference>
<feature type="domain" description="HTH arsR-type" evidence="4">
    <location>
        <begin position="11"/>
        <end position="100"/>
    </location>
</feature>
<evidence type="ECO:0000256" key="3">
    <source>
        <dbReference type="ARBA" id="ARBA00023163"/>
    </source>
</evidence>
<name>A0ABW2N4U1_9ACTN</name>
<evidence type="ECO:0000313" key="5">
    <source>
        <dbReference type="EMBL" id="MFC7361193.1"/>
    </source>
</evidence>
<organism evidence="5 6">
    <name type="scientific">Nocardioides astragali</name>
    <dbReference type="NCBI Taxonomy" id="1776736"/>
    <lineage>
        <taxon>Bacteria</taxon>
        <taxon>Bacillati</taxon>
        <taxon>Actinomycetota</taxon>
        <taxon>Actinomycetes</taxon>
        <taxon>Propionibacteriales</taxon>
        <taxon>Nocardioidaceae</taxon>
        <taxon>Nocardioides</taxon>
    </lineage>
</organism>